<sequence length="233" mass="26876">MPPLALKEGTGHWHPTSIHKLVELLEKGIRGGRGYIHCYALTRNIAYNLQYLQYLERTLLDLKLTSVLETQTWKTQIIVGCGVIESLLHYLIIASGNQATADWEVRQEFTGVNKTVDGKIYRIDSVFKQKLALPKPVEMTFDAMLKKAESKRLLGEDHTLYSRLKRLRPLRNRVHLQAIATTADHDFNAFTNLDQRLMMQVVHAVFTGATFTPSVEQRRYFAYLDRYNEPIEE</sequence>
<accession>A0ABU7YUE3</accession>
<protein>
    <submittedName>
        <fullName evidence="1">Uncharacterized protein</fullName>
    </submittedName>
</protein>
<dbReference type="Proteomes" id="UP001355056">
    <property type="component" value="Unassembled WGS sequence"/>
</dbReference>
<reference evidence="1 2" key="1">
    <citation type="journal article" date="2016" name="Int. J. Syst. Evol. Microbiol.">
        <title>Lysobacter erysipheiresistens sp. nov., an antagonist of powdery mildew, isolated from tobacco-cultivated soil.</title>
        <authorList>
            <person name="Xie B."/>
            <person name="Li T."/>
            <person name="Lin X."/>
            <person name="Wang C.J."/>
            <person name="Chen Y.J."/>
            <person name="Liu W.J."/>
            <person name="Zhao Z.W."/>
        </authorList>
    </citation>
    <scope>NUCLEOTIDE SEQUENCE [LARGE SCALE GENOMIC DNA]</scope>
    <source>
        <strain evidence="1 2">RS-LYSO-3</strain>
    </source>
</reference>
<name>A0ABU7YUE3_9GAMM</name>
<keyword evidence="2" id="KW-1185">Reference proteome</keyword>
<evidence type="ECO:0000313" key="1">
    <source>
        <dbReference type="EMBL" id="MEG3182496.1"/>
    </source>
</evidence>
<organism evidence="1 2">
    <name type="scientific">Novilysobacter erysipheiresistens</name>
    <dbReference type="NCBI Taxonomy" id="1749332"/>
    <lineage>
        <taxon>Bacteria</taxon>
        <taxon>Pseudomonadati</taxon>
        <taxon>Pseudomonadota</taxon>
        <taxon>Gammaproteobacteria</taxon>
        <taxon>Lysobacterales</taxon>
        <taxon>Lysobacteraceae</taxon>
        <taxon>Novilysobacter</taxon>
    </lineage>
</organism>
<evidence type="ECO:0000313" key="2">
    <source>
        <dbReference type="Proteomes" id="UP001355056"/>
    </source>
</evidence>
<dbReference type="RefSeq" id="WP_332613687.1">
    <property type="nucleotide sequence ID" value="NZ_JAXGFP010000001.1"/>
</dbReference>
<dbReference type="EMBL" id="JAXGFP010000001">
    <property type="protein sequence ID" value="MEG3182496.1"/>
    <property type="molecule type" value="Genomic_DNA"/>
</dbReference>
<proteinExistence type="predicted"/>
<comment type="caution">
    <text evidence="1">The sequence shown here is derived from an EMBL/GenBank/DDBJ whole genome shotgun (WGS) entry which is preliminary data.</text>
</comment>
<gene>
    <name evidence="1" type="ORF">SNE34_00515</name>
</gene>